<dbReference type="InterPro" id="IPR013783">
    <property type="entry name" value="Ig-like_fold"/>
</dbReference>
<reference evidence="2 3" key="1">
    <citation type="submission" date="2019-03" db="EMBL/GenBank/DDBJ databases">
        <title>Genomics of glacier-inhabiting Cryobacterium strains.</title>
        <authorList>
            <person name="Liu Q."/>
            <person name="Xin Y.-H."/>
        </authorList>
    </citation>
    <scope>NUCLEOTIDE SEQUENCE [LARGE SCALE GENOMIC DNA]</scope>
    <source>
        <strain evidence="3">TMT1-22</strain>
    </source>
</reference>
<dbReference type="RefSeq" id="WP_134366030.1">
    <property type="nucleotide sequence ID" value="NZ_SOFY01000021.1"/>
</dbReference>
<name>A0AAQ2HG90_9MICO</name>
<evidence type="ECO:0000313" key="2">
    <source>
        <dbReference type="EMBL" id="TFC50185.1"/>
    </source>
</evidence>
<gene>
    <name evidence="2" type="ORF">E3O49_05410</name>
</gene>
<organism evidence="2 3">
    <name type="scientific">Cryobacterium shii</name>
    <dbReference type="NCBI Taxonomy" id="1259235"/>
    <lineage>
        <taxon>Bacteria</taxon>
        <taxon>Bacillati</taxon>
        <taxon>Actinomycetota</taxon>
        <taxon>Actinomycetes</taxon>
        <taxon>Micrococcales</taxon>
        <taxon>Microbacteriaceae</taxon>
        <taxon>Cryobacterium</taxon>
    </lineage>
</organism>
<dbReference type="SUPFAM" id="SSF49299">
    <property type="entry name" value="PKD domain"/>
    <property type="match status" value="1"/>
</dbReference>
<dbReference type="AlphaFoldDB" id="A0AAQ2HG90"/>
<dbReference type="InterPro" id="IPR000601">
    <property type="entry name" value="PKD_dom"/>
</dbReference>
<proteinExistence type="predicted"/>
<comment type="caution">
    <text evidence="2">The sequence shown here is derived from an EMBL/GenBank/DDBJ whole genome shotgun (WGS) entry which is preliminary data.</text>
</comment>
<dbReference type="EMBL" id="SOFY01000021">
    <property type="protein sequence ID" value="TFC50185.1"/>
    <property type="molecule type" value="Genomic_DNA"/>
</dbReference>
<dbReference type="InterPro" id="IPR035986">
    <property type="entry name" value="PKD_dom_sf"/>
</dbReference>
<feature type="domain" description="PKD" evidence="1">
    <location>
        <begin position="52"/>
        <end position="130"/>
    </location>
</feature>
<sequence length="182" mass="19327">MVVVRDGFTVVCDPGAPCDPNLVVRFSDLVNFKPAEPTQSMEPDGWSVIGLPANFIAAASVHGRSGLLLDFPAEVRFTPVGYRWNFGDGSTLDSPSGGATWADLGQPEFSDTPTSHEFRKSGVHSVSVVVVYSAEYRFAGRDWRGVQGTLPVAGSPISVVIGDARTVLVDRECSRTPAGPGC</sequence>
<accession>A0AAQ2HG90</accession>
<dbReference type="Pfam" id="PF00801">
    <property type="entry name" value="PKD"/>
    <property type="match status" value="1"/>
</dbReference>
<dbReference type="GO" id="GO:0005975">
    <property type="term" value="P:carbohydrate metabolic process"/>
    <property type="evidence" value="ECO:0007669"/>
    <property type="project" value="UniProtKB-ARBA"/>
</dbReference>
<dbReference type="Gene3D" id="2.60.40.10">
    <property type="entry name" value="Immunoglobulins"/>
    <property type="match status" value="1"/>
</dbReference>
<dbReference type="Proteomes" id="UP000297403">
    <property type="component" value="Unassembled WGS sequence"/>
</dbReference>
<keyword evidence="3" id="KW-1185">Reference proteome</keyword>
<evidence type="ECO:0000313" key="3">
    <source>
        <dbReference type="Proteomes" id="UP000297403"/>
    </source>
</evidence>
<dbReference type="PROSITE" id="PS50093">
    <property type="entry name" value="PKD"/>
    <property type="match status" value="1"/>
</dbReference>
<evidence type="ECO:0000259" key="1">
    <source>
        <dbReference type="PROSITE" id="PS50093"/>
    </source>
</evidence>
<protein>
    <recommendedName>
        <fullName evidence="1">PKD domain-containing protein</fullName>
    </recommendedName>
</protein>